<name>A0ABT0PB97_9GAMM</name>
<feature type="transmembrane region" description="Helical" evidence="25">
    <location>
        <begin position="384"/>
        <end position="405"/>
    </location>
</feature>
<dbReference type="PANTHER" id="PTHR23512">
    <property type="entry name" value="MAJOR FACILITATOR SUPERFAMILY DOMAIN-CONTAINING PROTEIN 1"/>
    <property type="match status" value="1"/>
</dbReference>
<feature type="transmembrane region" description="Helical" evidence="25">
    <location>
        <begin position="218"/>
        <end position="241"/>
    </location>
</feature>
<evidence type="ECO:0000313" key="28">
    <source>
        <dbReference type="Proteomes" id="UP001203338"/>
    </source>
</evidence>
<comment type="catalytic activity">
    <reaction evidence="8">
        <text>L-lysyl-L-alanine(out) = L-lysyl-L-alanine(in)</text>
        <dbReference type="Rhea" id="RHEA:79399"/>
        <dbReference type="ChEBI" id="CHEBI:229954"/>
    </reaction>
</comment>
<reference evidence="27 28" key="1">
    <citation type="submission" date="2022-05" db="EMBL/GenBank/DDBJ databases">
        <authorList>
            <person name="Park J.-S."/>
        </authorList>
    </citation>
    <scope>NUCLEOTIDE SEQUENCE [LARGE SCALE GENOMIC DNA]</scope>
    <source>
        <strain evidence="27 28">2012CJ34-2</strain>
    </source>
</reference>
<feature type="transmembrane region" description="Helical" evidence="25">
    <location>
        <begin position="312"/>
        <end position="332"/>
    </location>
</feature>
<dbReference type="InterPro" id="IPR020846">
    <property type="entry name" value="MFS_dom"/>
</dbReference>
<keyword evidence="5 25" id="KW-1133">Transmembrane helix</keyword>
<feature type="transmembrane region" description="Helical" evidence="25">
    <location>
        <begin position="12"/>
        <end position="31"/>
    </location>
</feature>
<comment type="catalytic activity">
    <reaction evidence="18">
        <text>L-histidyl-L-alpha-amino acid(out) = L-histidyl-L-alpha-amino acid(in)</text>
        <dbReference type="Rhea" id="RHEA:79379"/>
        <dbReference type="ChEBI" id="CHEBI:229964"/>
    </reaction>
</comment>
<evidence type="ECO:0000256" key="24">
    <source>
        <dbReference type="ARBA" id="ARBA00046376"/>
    </source>
</evidence>
<comment type="catalytic activity">
    <reaction evidence="13">
        <text>L-alpha-aminoacyl-L-lysine(out) = L-alpha-aminoacyl-L-lysine(in)</text>
        <dbReference type="Rhea" id="RHEA:79383"/>
        <dbReference type="ChEBI" id="CHEBI:229966"/>
    </reaction>
</comment>
<evidence type="ECO:0000256" key="12">
    <source>
        <dbReference type="ARBA" id="ARBA00044891"/>
    </source>
</evidence>
<dbReference type="InterPro" id="IPR011701">
    <property type="entry name" value="MFS"/>
</dbReference>
<feature type="transmembrane region" description="Helical" evidence="25">
    <location>
        <begin position="288"/>
        <end position="306"/>
    </location>
</feature>
<comment type="catalytic activity">
    <reaction evidence="15">
        <text>L-arginyl-L-alpha-amino acid(out) = L-arginyl-L-alpha-amino acid(in)</text>
        <dbReference type="Rhea" id="RHEA:79371"/>
        <dbReference type="ChEBI" id="CHEBI:84315"/>
    </reaction>
</comment>
<accession>A0ABT0PB97</accession>
<evidence type="ECO:0000256" key="5">
    <source>
        <dbReference type="ARBA" id="ARBA00022989"/>
    </source>
</evidence>
<comment type="function">
    <text evidence="23">Lysosomal dipeptide uniporter that selectively exports lysine, arginine or histidine-containing dipeptides with a net positive charge from the lysosome lumen into the cytosol. Could play a role in a specific type of protein O-glycosylation indirectly regulating macrophages migration and tissue invasion. Also essential for liver homeostasis.</text>
</comment>
<evidence type="ECO:0000256" key="2">
    <source>
        <dbReference type="ARBA" id="ARBA00008335"/>
    </source>
</evidence>
<evidence type="ECO:0000256" key="6">
    <source>
        <dbReference type="ARBA" id="ARBA00023136"/>
    </source>
</evidence>
<comment type="catalytic activity">
    <reaction evidence="17">
        <text>L-arginyl-glycine(out) = L-arginyl-glycine(in)</text>
        <dbReference type="Rhea" id="RHEA:79391"/>
        <dbReference type="ChEBI" id="CHEBI:229955"/>
    </reaction>
</comment>
<evidence type="ECO:0000256" key="8">
    <source>
        <dbReference type="ARBA" id="ARBA00044876"/>
    </source>
</evidence>
<gene>
    <name evidence="27" type="ORF">M3P05_01660</name>
</gene>
<protein>
    <recommendedName>
        <fullName evidence="21">Lysosomal dipeptide transporter MFSD1</fullName>
    </recommendedName>
    <alternativeName>
        <fullName evidence="22">Major facilitator superfamily domain-containing protein 1</fullName>
    </alternativeName>
</protein>
<evidence type="ECO:0000256" key="19">
    <source>
        <dbReference type="ARBA" id="ARBA00044919"/>
    </source>
</evidence>
<feature type="domain" description="Major facilitator superfamily (MFS) profile" evidence="26">
    <location>
        <begin position="12"/>
        <end position="410"/>
    </location>
</feature>
<feature type="transmembrane region" description="Helical" evidence="25">
    <location>
        <begin position="170"/>
        <end position="190"/>
    </location>
</feature>
<comment type="catalytic activity">
    <reaction evidence="19">
        <text>L-alanyl-L-lysine(out) = L-alanyl-L-lysine(in)</text>
        <dbReference type="Rhea" id="RHEA:79415"/>
        <dbReference type="ChEBI" id="CHEBI:192470"/>
    </reaction>
</comment>
<sequence length="413" mass="44054">MENYRSQVTLQGCLIVLVGALYCLFQIFLQASPAFMVNELISDLSLTRTQAGLLGSSLLYSYVLMQIPAGWLVEKWGVRWSFLAGVGLLCLGSVVAARATGIEFAIVGRLITGVGSSAAIVGSFCLLNNWFPRSWFALGVGFIEMMAMLGGALCGLIVPGMVTEFGWRETMNMSAVIGGILLILVALVVYDRPSGVVDLAKSEDQPARGGATAMFSSLNFWMSAFFGLCIFGLVNAFGMMWGVPYLQCLYPDCGDFAAQGISLLFIGVAIGTVTSGWLVSFWGSLRNCMIAGALTALLLLLAILYLPVSLMVMAILLFLFGLTLGCYGLAFVSSKRALGTSGLGIAMAFINACMLFSGQVLQPLLGHILDNRTMNAASLTLADYQIAFLPLVLMAGLAVIASLFLKEARECTP</sequence>
<comment type="similarity">
    <text evidence="2">Belongs to the major facilitator superfamily.</text>
</comment>
<keyword evidence="28" id="KW-1185">Reference proteome</keyword>
<dbReference type="SUPFAM" id="SSF103473">
    <property type="entry name" value="MFS general substrate transporter"/>
    <property type="match status" value="1"/>
</dbReference>
<comment type="catalytic activity">
    <reaction evidence="12">
        <text>L-lysyl-L-alpha-amino acid(out) = L-lysyl-L-alpha-amino acid(in)</text>
        <dbReference type="Rhea" id="RHEA:79387"/>
        <dbReference type="ChEBI" id="CHEBI:229965"/>
    </reaction>
</comment>
<evidence type="ECO:0000256" key="10">
    <source>
        <dbReference type="ARBA" id="ARBA00044881"/>
    </source>
</evidence>
<evidence type="ECO:0000256" key="20">
    <source>
        <dbReference type="ARBA" id="ARBA00044924"/>
    </source>
</evidence>
<evidence type="ECO:0000313" key="27">
    <source>
        <dbReference type="EMBL" id="MCL6268659.1"/>
    </source>
</evidence>
<evidence type="ECO:0000256" key="7">
    <source>
        <dbReference type="ARBA" id="ARBA00023228"/>
    </source>
</evidence>
<comment type="catalytic activity">
    <reaction evidence="9">
        <text>L-histidyl-glycine(out) = L-histidyl-glycine(in)</text>
        <dbReference type="Rhea" id="RHEA:79395"/>
        <dbReference type="ChEBI" id="CHEBI:229957"/>
    </reaction>
</comment>
<evidence type="ECO:0000256" key="11">
    <source>
        <dbReference type="ARBA" id="ARBA00044884"/>
    </source>
</evidence>
<evidence type="ECO:0000256" key="16">
    <source>
        <dbReference type="ARBA" id="ARBA00044900"/>
    </source>
</evidence>
<dbReference type="EMBL" id="JAMFLX010000002">
    <property type="protein sequence ID" value="MCL6268659.1"/>
    <property type="molecule type" value="Genomic_DNA"/>
</dbReference>
<dbReference type="PROSITE" id="PS50850">
    <property type="entry name" value="MFS"/>
    <property type="match status" value="1"/>
</dbReference>
<keyword evidence="4 25" id="KW-0812">Transmembrane</keyword>
<evidence type="ECO:0000256" key="23">
    <source>
        <dbReference type="ARBA" id="ARBA00045709"/>
    </source>
</evidence>
<feature type="transmembrane region" description="Helical" evidence="25">
    <location>
        <begin position="80"/>
        <end position="100"/>
    </location>
</feature>
<evidence type="ECO:0000256" key="25">
    <source>
        <dbReference type="SAM" id="Phobius"/>
    </source>
</evidence>
<comment type="catalytic activity">
    <reaction evidence="10">
        <text>L-alpha-aminoacyl-L-arginine(out) = L-alpha-aminoacyl-L-arginine(in)</text>
        <dbReference type="Rhea" id="RHEA:79367"/>
        <dbReference type="ChEBI" id="CHEBI:229968"/>
    </reaction>
</comment>
<dbReference type="InterPro" id="IPR036259">
    <property type="entry name" value="MFS_trans_sf"/>
</dbReference>
<keyword evidence="6 25" id="KW-0472">Membrane</keyword>
<feature type="transmembrane region" description="Helical" evidence="25">
    <location>
        <begin position="106"/>
        <end position="127"/>
    </location>
</feature>
<comment type="catalytic activity">
    <reaction evidence="11">
        <text>L-alpha-aminoacyl-L-histidine(out) = L-alpha-aminoacyl-L-histidine(in)</text>
        <dbReference type="Rhea" id="RHEA:79375"/>
        <dbReference type="ChEBI" id="CHEBI:229967"/>
    </reaction>
</comment>
<organism evidence="27 28">
    <name type="scientific">Parendozoicomonas callyspongiae</name>
    <dbReference type="NCBI Taxonomy" id="2942213"/>
    <lineage>
        <taxon>Bacteria</taxon>
        <taxon>Pseudomonadati</taxon>
        <taxon>Pseudomonadota</taxon>
        <taxon>Gammaproteobacteria</taxon>
        <taxon>Oceanospirillales</taxon>
        <taxon>Endozoicomonadaceae</taxon>
        <taxon>Parendozoicomonas</taxon>
    </lineage>
</organism>
<comment type="subcellular location">
    <subcellularLocation>
        <location evidence="1">Lysosome membrane</location>
        <topology evidence="1">Multi-pass membrane protein</topology>
    </subcellularLocation>
</comment>
<proteinExistence type="inferred from homology"/>
<comment type="catalytic activity">
    <reaction evidence="14">
        <text>L-aspartyl-L-lysine(out) = L-aspartyl-L-lysine(in)</text>
        <dbReference type="Rhea" id="RHEA:79411"/>
        <dbReference type="ChEBI" id="CHEBI:229953"/>
    </reaction>
</comment>
<evidence type="ECO:0000256" key="17">
    <source>
        <dbReference type="ARBA" id="ARBA00044903"/>
    </source>
</evidence>
<keyword evidence="3" id="KW-0813">Transport</keyword>
<dbReference type="Proteomes" id="UP001203338">
    <property type="component" value="Unassembled WGS sequence"/>
</dbReference>
<dbReference type="RefSeq" id="WP_249697497.1">
    <property type="nucleotide sequence ID" value="NZ_JAMFLX010000002.1"/>
</dbReference>
<comment type="catalytic activity">
    <reaction evidence="16">
        <text>L-lysyl-L-lysine(out) = L-lysyl-L-lysine(in)</text>
        <dbReference type="Rhea" id="RHEA:79403"/>
        <dbReference type="ChEBI" id="CHEBI:229956"/>
    </reaction>
</comment>
<feature type="transmembrane region" description="Helical" evidence="25">
    <location>
        <begin position="261"/>
        <end position="281"/>
    </location>
</feature>
<evidence type="ECO:0000256" key="15">
    <source>
        <dbReference type="ARBA" id="ARBA00044899"/>
    </source>
</evidence>
<dbReference type="Pfam" id="PF07690">
    <property type="entry name" value="MFS_1"/>
    <property type="match status" value="1"/>
</dbReference>
<evidence type="ECO:0000256" key="22">
    <source>
        <dbReference type="ARBA" id="ARBA00045018"/>
    </source>
</evidence>
<feature type="transmembrane region" description="Helical" evidence="25">
    <location>
        <begin position="134"/>
        <end position="158"/>
    </location>
</feature>
<evidence type="ECO:0000256" key="9">
    <source>
        <dbReference type="ARBA" id="ARBA00044878"/>
    </source>
</evidence>
<evidence type="ECO:0000259" key="26">
    <source>
        <dbReference type="PROSITE" id="PS50850"/>
    </source>
</evidence>
<dbReference type="Gene3D" id="1.20.1250.20">
    <property type="entry name" value="MFS general substrate transporter like domains"/>
    <property type="match status" value="2"/>
</dbReference>
<keyword evidence="7" id="KW-0458">Lysosome</keyword>
<feature type="transmembrane region" description="Helical" evidence="25">
    <location>
        <begin position="344"/>
        <end position="364"/>
    </location>
</feature>
<evidence type="ECO:0000256" key="14">
    <source>
        <dbReference type="ARBA" id="ARBA00044898"/>
    </source>
</evidence>
<evidence type="ECO:0000256" key="4">
    <source>
        <dbReference type="ARBA" id="ARBA00022692"/>
    </source>
</evidence>
<comment type="subunit">
    <text evidence="24">Homodimer. Interacts with lysosomal protein GLMP (via lumenal domain); the interaction starts while both proteins are still in the endoplasmic reticulum and is required for stabilization of MFSD1 in lysosomes but has no direct effect on its targeting to lysosomes or transporter activity.</text>
</comment>
<feature type="transmembrane region" description="Helical" evidence="25">
    <location>
        <begin position="51"/>
        <end position="73"/>
    </location>
</feature>
<evidence type="ECO:0000256" key="18">
    <source>
        <dbReference type="ARBA" id="ARBA00044912"/>
    </source>
</evidence>
<comment type="catalytic activity">
    <reaction evidence="20">
        <text>L-lysyl-glycine(out) = L-lysyl-glycine(in)</text>
        <dbReference type="Rhea" id="RHEA:79407"/>
        <dbReference type="ChEBI" id="CHEBI:191202"/>
    </reaction>
</comment>
<evidence type="ECO:0000256" key="3">
    <source>
        <dbReference type="ARBA" id="ARBA00022448"/>
    </source>
</evidence>
<evidence type="ECO:0000256" key="13">
    <source>
        <dbReference type="ARBA" id="ARBA00044893"/>
    </source>
</evidence>
<comment type="caution">
    <text evidence="27">The sequence shown here is derived from an EMBL/GenBank/DDBJ whole genome shotgun (WGS) entry which is preliminary data.</text>
</comment>
<dbReference type="InterPro" id="IPR052187">
    <property type="entry name" value="MFSD1"/>
</dbReference>
<evidence type="ECO:0000256" key="21">
    <source>
        <dbReference type="ARBA" id="ARBA00044985"/>
    </source>
</evidence>
<evidence type="ECO:0000256" key="1">
    <source>
        <dbReference type="ARBA" id="ARBA00004155"/>
    </source>
</evidence>
<dbReference type="PANTHER" id="PTHR23512:SF3">
    <property type="entry name" value="MAJOR FACILITATOR SUPERFAMILY DOMAIN-CONTAINING PROTEIN 1"/>
    <property type="match status" value="1"/>
</dbReference>